<evidence type="ECO:0000256" key="3">
    <source>
        <dbReference type="ARBA" id="ARBA00022692"/>
    </source>
</evidence>
<keyword evidence="2" id="KW-0997">Cell inner membrane</keyword>
<evidence type="ECO:0000256" key="5">
    <source>
        <dbReference type="ARBA" id="ARBA00022989"/>
    </source>
</evidence>
<keyword evidence="9" id="KW-0547">Nucleotide-binding</keyword>
<evidence type="ECO:0000256" key="4">
    <source>
        <dbReference type="ARBA" id="ARBA00022967"/>
    </source>
</evidence>
<dbReference type="InterPro" id="IPR027417">
    <property type="entry name" value="P-loop_NTPase"/>
</dbReference>
<keyword evidence="5 7" id="KW-1133">Transmembrane helix</keyword>
<evidence type="ECO:0000256" key="2">
    <source>
        <dbReference type="ARBA" id="ARBA00022519"/>
    </source>
</evidence>
<dbReference type="Pfam" id="PF00664">
    <property type="entry name" value="ABC_membrane"/>
    <property type="match status" value="1"/>
</dbReference>
<feature type="transmembrane region" description="Helical" evidence="7">
    <location>
        <begin position="141"/>
        <end position="163"/>
    </location>
</feature>
<feature type="transmembrane region" description="Helical" evidence="7">
    <location>
        <begin position="43"/>
        <end position="61"/>
    </location>
</feature>
<evidence type="ECO:0000313" key="9">
    <source>
        <dbReference type="EMBL" id="BAU94618.1"/>
    </source>
</evidence>
<feature type="transmembrane region" description="Helical" evidence="7">
    <location>
        <begin position="251"/>
        <end position="268"/>
    </location>
</feature>
<dbReference type="Gene3D" id="1.20.1560.10">
    <property type="entry name" value="ABC transporter type 1, transmembrane domain"/>
    <property type="match status" value="1"/>
</dbReference>
<dbReference type="InterPro" id="IPR036640">
    <property type="entry name" value="ABC1_TM_sf"/>
</dbReference>
<feature type="transmembrane region" description="Helical" evidence="7">
    <location>
        <begin position="226"/>
        <end position="245"/>
    </location>
</feature>
<keyword evidence="9" id="KW-0067">ATP-binding</keyword>
<dbReference type="InterPro" id="IPR039421">
    <property type="entry name" value="Type_1_exporter"/>
</dbReference>
<evidence type="ECO:0000256" key="1">
    <source>
        <dbReference type="ARBA" id="ARBA00004429"/>
    </source>
</evidence>
<evidence type="ECO:0000313" key="10">
    <source>
        <dbReference type="Proteomes" id="UP000218244"/>
    </source>
</evidence>
<gene>
    <name evidence="9" type="primary">yknU</name>
    <name evidence="9" type="ORF">N24_0356</name>
</gene>
<dbReference type="EMBL" id="AP017369">
    <property type="protein sequence ID" value="BAU94618.1"/>
    <property type="molecule type" value="Genomic_DNA"/>
</dbReference>
<keyword evidence="2" id="KW-1003">Cell membrane</keyword>
<proteinExistence type="predicted"/>
<dbReference type="RefSeq" id="WP_231910820.1">
    <property type="nucleotide sequence ID" value="NZ_AP017369.1"/>
</dbReference>
<name>A0A161JNA9_9CORY</name>
<dbReference type="Proteomes" id="UP000218244">
    <property type="component" value="Chromosome"/>
</dbReference>
<keyword evidence="6 7" id="KW-0472">Membrane</keyword>
<accession>A0A161JNA9</accession>
<dbReference type="AlphaFoldDB" id="A0A161JNA9"/>
<sequence>MPRLWRARCRLLLTALGVLGVLQALLAIMVSLSVATTLEGNRALVGLLLATTLGLGVAQWIQKVVAEDLGQHYVHEVRRELVGAALVPGNATSLGVTVTRASNDLTAVRNWVTLGIVSIATGVPLIATVLAALFVHDFRTGIAVAVPLLMCVSVLPVVARWTLIRARELRKKRGRMAARIADSVMAGELLHATGAIDRELNAVTRESDRVVIAAVRRSWATGFSRALMAMAASLGTVSIVISGHLEVSEVAGIMMLLGVLATPVAELGRVVEYRQNYKAATRILIPLLQKGSEFKHSQQKLPGLQATEGIPGVYVKGISALPGERIYLHGSADATRKWVASLSAMEEGADAIVNGQRLSQLPLKQRRALIGIASAHHHLSRGSVSRLVGLRVPDATEEEIEQALEQVGLNNTGKQRLKNGGQPWSTSQINKLKIASATLRTPPLLVIEGITPENLHNYPGVIISTVQENPSKTWRQVNI</sequence>
<evidence type="ECO:0000259" key="8">
    <source>
        <dbReference type="PROSITE" id="PS50929"/>
    </source>
</evidence>
<dbReference type="GO" id="GO:0140359">
    <property type="term" value="F:ABC-type transporter activity"/>
    <property type="evidence" value="ECO:0007669"/>
    <property type="project" value="InterPro"/>
</dbReference>
<dbReference type="InterPro" id="IPR011527">
    <property type="entry name" value="ABC1_TM_dom"/>
</dbReference>
<evidence type="ECO:0000256" key="6">
    <source>
        <dbReference type="ARBA" id="ARBA00023136"/>
    </source>
</evidence>
<comment type="subcellular location">
    <subcellularLocation>
        <location evidence="1">Cell inner membrane</location>
        <topology evidence="1">Multi-pass membrane protein</topology>
    </subcellularLocation>
</comment>
<dbReference type="GO" id="GO:0005886">
    <property type="term" value="C:plasma membrane"/>
    <property type="evidence" value="ECO:0007669"/>
    <property type="project" value="UniProtKB-SubCell"/>
</dbReference>
<keyword evidence="3 7" id="KW-0812">Transmembrane</keyword>
<dbReference type="PANTHER" id="PTHR24221:SF654">
    <property type="entry name" value="ATP-BINDING CASSETTE SUB-FAMILY B MEMBER 6"/>
    <property type="match status" value="1"/>
</dbReference>
<keyword evidence="10" id="KW-1185">Reference proteome</keyword>
<dbReference type="PROSITE" id="PS50929">
    <property type="entry name" value="ABC_TM1F"/>
    <property type="match status" value="1"/>
</dbReference>
<dbReference type="KEGG" id="csur:N24_0356"/>
<dbReference type="PANTHER" id="PTHR24221">
    <property type="entry name" value="ATP-BINDING CASSETTE SUB-FAMILY B"/>
    <property type="match status" value="1"/>
</dbReference>
<keyword evidence="4" id="KW-1278">Translocase</keyword>
<dbReference type="SUPFAM" id="SSF90123">
    <property type="entry name" value="ABC transporter transmembrane region"/>
    <property type="match status" value="1"/>
</dbReference>
<dbReference type="Gene3D" id="3.40.50.300">
    <property type="entry name" value="P-loop containing nucleotide triphosphate hydrolases"/>
    <property type="match status" value="1"/>
</dbReference>
<protein>
    <submittedName>
        <fullName evidence="9">Drug resistance ATP-binding protein</fullName>
    </submittedName>
</protein>
<dbReference type="GO" id="GO:0034040">
    <property type="term" value="F:ATPase-coupled lipid transmembrane transporter activity"/>
    <property type="evidence" value="ECO:0007669"/>
    <property type="project" value="TreeGrafter"/>
</dbReference>
<dbReference type="GO" id="GO:0005524">
    <property type="term" value="F:ATP binding"/>
    <property type="evidence" value="ECO:0007669"/>
    <property type="project" value="UniProtKB-KW"/>
</dbReference>
<feature type="transmembrane region" description="Helical" evidence="7">
    <location>
        <begin position="111"/>
        <end position="135"/>
    </location>
</feature>
<dbReference type="SUPFAM" id="SSF52540">
    <property type="entry name" value="P-loop containing nucleoside triphosphate hydrolases"/>
    <property type="match status" value="1"/>
</dbReference>
<feature type="domain" description="ABC transmembrane type-1" evidence="8">
    <location>
        <begin position="11"/>
        <end position="276"/>
    </location>
</feature>
<reference evidence="9 10" key="1">
    <citation type="submission" date="2016-02" db="EMBL/GenBank/DDBJ databases">
        <title>Corynebacterium glutamicum N24 whole genome sequencing project.</title>
        <authorList>
            <person name="Matsutani M."/>
            <person name="Nangtapong N."/>
            <person name="Yakushi T."/>
            <person name="Matsushita K."/>
        </authorList>
    </citation>
    <scope>NUCLEOTIDE SEQUENCE [LARGE SCALE GENOMIC DNA]</scope>
    <source>
        <strain evidence="9 10">N24</strain>
    </source>
</reference>
<evidence type="ECO:0000256" key="7">
    <source>
        <dbReference type="SAM" id="Phobius"/>
    </source>
</evidence>
<organism evidence="9 10">
    <name type="scientific">Corynebacterium suranareeae</name>
    <dbReference type="NCBI Taxonomy" id="2506452"/>
    <lineage>
        <taxon>Bacteria</taxon>
        <taxon>Bacillati</taxon>
        <taxon>Actinomycetota</taxon>
        <taxon>Actinomycetes</taxon>
        <taxon>Mycobacteriales</taxon>
        <taxon>Corynebacteriaceae</taxon>
        <taxon>Corynebacterium</taxon>
    </lineage>
</organism>